<protein>
    <submittedName>
        <fullName evidence="1">Uncharacterized protein</fullName>
    </submittedName>
</protein>
<name>A0A8X7BU55_9ARAC</name>
<organism evidence="1 2">
    <name type="scientific">Trichonephila inaurata madagascariensis</name>
    <dbReference type="NCBI Taxonomy" id="2747483"/>
    <lineage>
        <taxon>Eukaryota</taxon>
        <taxon>Metazoa</taxon>
        <taxon>Ecdysozoa</taxon>
        <taxon>Arthropoda</taxon>
        <taxon>Chelicerata</taxon>
        <taxon>Arachnida</taxon>
        <taxon>Araneae</taxon>
        <taxon>Araneomorphae</taxon>
        <taxon>Entelegynae</taxon>
        <taxon>Araneoidea</taxon>
        <taxon>Nephilidae</taxon>
        <taxon>Trichonephila</taxon>
        <taxon>Trichonephila inaurata</taxon>
    </lineage>
</organism>
<dbReference type="AlphaFoldDB" id="A0A8X7BU55"/>
<dbReference type="Proteomes" id="UP000886998">
    <property type="component" value="Unassembled WGS sequence"/>
</dbReference>
<keyword evidence="2" id="KW-1185">Reference proteome</keyword>
<accession>A0A8X7BU55</accession>
<comment type="caution">
    <text evidence="1">The sequence shown here is derived from an EMBL/GenBank/DDBJ whole genome shotgun (WGS) entry which is preliminary data.</text>
</comment>
<sequence>MINGDFFEESHSKEKKMNWQKKKKLIRTICDEKGVEKFLDFRESSLRIKGFRQALPHLSVLGVWTVSIGLYLWDICSLRDLANTFSEN</sequence>
<reference evidence="1" key="1">
    <citation type="submission" date="2020-08" db="EMBL/GenBank/DDBJ databases">
        <title>Multicomponent nature underlies the extraordinary mechanical properties of spider dragline silk.</title>
        <authorList>
            <person name="Kono N."/>
            <person name="Nakamura H."/>
            <person name="Mori M."/>
            <person name="Yoshida Y."/>
            <person name="Ohtoshi R."/>
            <person name="Malay A.D."/>
            <person name="Moran D.A.P."/>
            <person name="Tomita M."/>
            <person name="Numata K."/>
            <person name="Arakawa K."/>
        </authorList>
    </citation>
    <scope>NUCLEOTIDE SEQUENCE</scope>
</reference>
<dbReference type="EMBL" id="BMAV01004532">
    <property type="protein sequence ID" value="GFY45016.1"/>
    <property type="molecule type" value="Genomic_DNA"/>
</dbReference>
<evidence type="ECO:0000313" key="2">
    <source>
        <dbReference type="Proteomes" id="UP000886998"/>
    </source>
</evidence>
<evidence type="ECO:0000313" key="1">
    <source>
        <dbReference type="EMBL" id="GFY45016.1"/>
    </source>
</evidence>
<proteinExistence type="predicted"/>
<gene>
    <name evidence="1" type="ORF">TNIN_248601</name>
</gene>